<gene>
    <name evidence="2" type="ORF">ACFSBI_02355</name>
</gene>
<evidence type="ECO:0000313" key="3">
    <source>
        <dbReference type="Proteomes" id="UP001597347"/>
    </source>
</evidence>
<keyword evidence="1" id="KW-0812">Transmembrane</keyword>
<feature type="transmembrane region" description="Helical" evidence="1">
    <location>
        <begin position="51"/>
        <end position="77"/>
    </location>
</feature>
<feature type="transmembrane region" description="Helical" evidence="1">
    <location>
        <begin position="149"/>
        <end position="170"/>
    </location>
</feature>
<keyword evidence="3" id="KW-1185">Reference proteome</keyword>
<protein>
    <submittedName>
        <fullName evidence="2">Uncharacterized protein</fullName>
    </submittedName>
</protein>
<feature type="transmembrane region" description="Helical" evidence="1">
    <location>
        <begin position="176"/>
        <end position="197"/>
    </location>
</feature>
<dbReference type="EMBL" id="JBHUEA010000002">
    <property type="protein sequence ID" value="MFD1720379.1"/>
    <property type="molecule type" value="Genomic_DNA"/>
</dbReference>
<accession>A0ABW4LB84</accession>
<evidence type="ECO:0000313" key="2">
    <source>
        <dbReference type="EMBL" id="MFD1720379.1"/>
    </source>
</evidence>
<feature type="transmembrane region" description="Helical" evidence="1">
    <location>
        <begin position="20"/>
        <end position="45"/>
    </location>
</feature>
<dbReference type="RefSeq" id="WP_377931632.1">
    <property type="nucleotide sequence ID" value="NZ_JBHUEA010000002.1"/>
</dbReference>
<feature type="transmembrane region" description="Helical" evidence="1">
    <location>
        <begin position="89"/>
        <end position="112"/>
    </location>
</feature>
<keyword evidence="1" id="KW-1133">Transmembrane helix</keyword>
<name>A0ABW4LB84_9MICO</name>
<keyword evidence="1" id="KW-0472">Membrane</keyword>
<dbReference type="Proteomes" id="UP001597347">
    <property type="component" value="Unassembled WGS sequence"/>
</dbReference>
<reference evidence="3" key="1">
    <citation type="journal article" date="2019" name="Int. J. Syst. Evol. Microbiol.">
        <title>The Global Catalogue of Microorganisms (GCM) 10K type strain sequencing project: providing services to taxonomists for standard genome sequencing and annotation.</title>
        <authorList>
            <consortium name="The Broad Institute Genomics Platform"/>
            <consortium name="The Broad Institute Genome Sequencing Center for Infectious Disease"/>
            <person name="Wu L."/>
            <person name="Ma J."/>
        </authorList>
    </citation>
    <scope>NUCLEOTIDE SEQUENCE [LARGE SCALE GENOMIC DNA]</scope>
    <source>
        <strain evidence="3">CGMCC 1.12471</strain>
    </source>
</reference>
<proteinExistence type="predicted"/>
<comment type="caution">
    <text evidence="2">The sequence shown here is derived from an EMBL/GenBank/DDBJ whole genome shotgun (WGS) entry which is preliminary data.</text>
</comment>
<sequence length="208" mass="20262">MTVHEPVAAPPVLRRPRRTLVVGGAGVVVGGALLVAGGLALAGLAAASGGAVVWALLALPLGALVVLAASIVLAAGLGREPGLAGMSTGARTAVVLTGVPPLLLVVVSALGFADPGATSLLLPAMQLLAVLAGAVVAGSLLHGGVLRRVVGWSFAALAVVDAFALGLSVLPAAYPVFQAVVVGVRPAVLVVVGAVLLREGRAAAHDRH</sequence>
<evidence type="ECO:0000256" key="1">
    <source>
        <dbReference type="SAM" id="Phobius"/>
    </source>
</evidence>
<organism evidence="2 3">
    <name type="scientific">Amnibacterium endophyticum</name>
    <dbReference type="NCBI Taxonomy" id="2109337"/>
    <lineage>
        <taxon>Bacteria</taxon>
        <taxon>Bacillati</taxon>
        <taxon>Actinomycetota</taxon>
        <taxon>Actinomycetes</taxon>
        <taxon>Micrococcales</taxon>
        <taxon>Microbacteriaceae</taxon>
        <taxon>Amnibacterium</taxon>
    </lineage>
</organism>
<feature type="transmembrane region" description="Helical" evidence="1">
    <location>
        <begin position="124"/>
        <end position="142"/>
    </location>
</feature>